<dbReference type="InterPro" id="IPR025259">
    <property type="entry name" value="CCDC34/181"/>
</dbReference>
<dbReference type="GeneID" id="107071378"/>
<feature type="compositionally biased region" description="Basic and acidic residues" evidence="1">
    <location>
        <begin position="375"/>
        <end position="413"/>
    </location>
</feature>
<sequence length="468" mass="54794">MTDDNLNFSFNWKDKNNYIQNHNKVCNSATTLNLKYSSNFSESDPTENPSSIVDLGGQFQEKLKSSSSGSEFRFINPAIYVESLNTEDNEKETTTNIRIGIDRTNNNTKILNNGDTNDSRFVEFDSGDGIKRTADMLSTLSLKKAMVSSRGDLTTDDISSPETYRCYFSTSSTAASSINACSARHSEPVVNVKPISHRVERRCKIVNDEIMKKDKRRSFSSNDMVIDKEMDQPEAPVQRYVLNGHRVVHISTTSISSSNISQTDDKPLMARKSAHEEWLRKKQFYLQRKKEKEDMIKNKEREEEERLEREKEEKERRERENFVKWTERKKKEEADRKAALENEMKIEKQLKELEEKTVIAKALCLRQWARKKEEEQKAHERALQLKEQQEEEERKRRQEESIKAYEEWREKSKNRPKPATQGLFPYQAAKPGFINPTPWQKLIEDDSNDDQEDVKKTKIKRKQNKRKK</sequence>
<keyword evidence="3" id="KW-1185">Reference proteome</keyword>
<feature type="region of interest" description="Disordered" evidence="1">
    <location>
        <begin position="375"/>
        <end position="468"/>
    </location>
</feature>
<protein>
    <submittedName>
        <fullName evidence="4">Myosin-M heavy chain</fullName>
    </submittedName>
</protein>
<evidence type="ECO:0000256" key="1">
    <source>
        <dbReference type="SAM" id="MobiDB-lite"/>
    </source>
</evidence>
<dbReference type="Proteomes" id="UP000694924">
    <property type="component" value="Unplaced"/>
</dbReference>
<gene>
    <name evidence="4" type="primary">LOC107071378</name>
</gene>
<dbReference type="Pfam" id="PF13904">
    <property type="entry name" value="CCDC34"/>
    <property type="match status" value="1"/>
</dbReference>
<proteinExistence type="predicted"/>
<evidence type="ECO:0000313" key="4">
    <source>
        <dbReference type="RefSeq" id="XP_015185825.1"/>
    </source>
</evidence>
<dbReference type="PANTHER" id="PTHR23247">
    <property type="entry name" value="NY-REN-41 ANTIGEN L15 -RELATED"/>
    <property type="match status" value="1"/>
</dbReference>
<evidence type="ECO:0000259" key="2">
    <source>
        <dbReference type="Pfam" id="PF13904"/>
    </source>
</evidence>
<dbReference type="PANTHER" id="PTHR23247:SF2">
    <property type="entry name" value="COILED-COIL DOMAIN-CONTAINING PROTEIN 34"/>
    <property type="match status" value="1"/>
</dbReference>
<dbReference type="RefSeq" id="XP_015185825.1">
    <property type="nucleotide sequence ID" value="XM_015330339.1"/>
</dbReference>
<evidence type="ECO:0000313" key="3">
    <source>
        <dbReference type="Proteomes" id="UP000694924"/>
    </source>
</evidence>
<feature type="compositionally biased region" description="Basic residues" evidence="1">
    <location>
        <begin position="457"/>
        <end position="468"/>
    </location>
</feature>
<name>A0ABM1J038_POLDO</name>
<accession>A0ABM1J038</accession>
<dbReference type="InterPro" id="IPR045323">
    <property type="entry name" value="CCDC34"/>
</dbReference>
<organism evidence="3 4">
    <name type="scientific">Polistes dominula</name>
    <name type="common">European paper wasp</name>
    <name type="synonym">Vespa dominula</name>
    <dbReference type="NCBI Taxonomy" id="743375"/>
    <lineage>
        <taxon>Eukaryota</taxon>
        <taxon>Metazoa</taxon>
        <taxon>Ecdysozoa</taxon>
        <taxon>Arthropoda</taxon>
        <taxon>Hexapoda</taxon>
        <taxon>Insecta</taxon>
        <taxon>Pterygota</taxon>
        <taxon>Neoptera</taxon>
        <taxon>Endopterygota</taxon>
        <taxon>Hymenoptera</taxon>
        <taxon>Apocrita</taxon>
        <taxon>Aculeata</taxon>
        <taxon>Vespoidea</taxon>
        <taxon>Vespidae</taxon>
        <taxon>Polistinae</taxon>
        <taxon>Polistini</taxon>
        <taxon>Polistes</taxon>
    </lineage>
</organism>
<reference evidence="4" key="1">
    <citation type="submission" date="2025-08" db="UniProtKB">
        <authorList>
            <consortium name="RefSeq"/>
        </authorList>
    </citation>
    <scope>IDENTIFICATION</scope>
    <source>
        <tissue evidence="4">Whole body</tissue>
    </source>
</reference>
<feature type="domain" description="Coiled-coil" evidence="2">
    <location>
        <begin position="272"/>
        <end position="439"/>
    </location>
</feature>